<gene>
    <name evidence="1" type="ORF">DPMN_086020</name>
</gene>
<accession>A0A9D4BMH9</accession>
<reference evidence="1" key="1">
    <citation type="journal article" date="2019" name="bioRxiv">
        <title>The Genome of the Zebra Mussel, Dreissena polymorpha: A Resource for Invasive Species Research.</title>
        <authorList>
            <person name="McCartney M.A."/>
            <person name="Auch B."/>
            <person name="Kono T."/>
            <person name="Mallez S."/>
            <person name="Zhang Y."/>
            <person name="Obille A."/>
            <person name="Becker A."/>
            <person name="Abrahante J.E."/>
            <person name="Garbe J."/>
            <person name="Badalamenti J.P."/>
            <person name="Herman A."/>
            <person name="Mangelson H."/>
            <person name="Liachko I."/>
            <person name="Sullivan S."/>
            <person name="Sone E.D."/>
            <person name="Koren S."/>
            <person name="Silverstein K.A.T."/>
            <person name="Beckman K.B."/>
            <person name="Gohl D.M."/>
        </authorList>
    </citation>
    <scope>NUCLEOTIDE SEQUENCE</scope>
    <source>
        <strain evidence="1">Duluth1</strain>
        <tissue evidence="1">Whole animal</tissue>
    </source>
</reference>
<keyword evidence="2" id="KW-1185">Reference proteome</keyword>
<comment type="caution">
    <text evidence="1">The sequence shown here is derived from an EMBL/GenBank/DDBJ whole genome shotgun (WGS) entry which is preliminary data.</text>
</comment>
<sequence length="52" mass="6195">MTRLWYGEIKRWRVERYREFDRLMNAYDSNSSRITAGSTGDGLAFTKAIRTF</sequence>
<organism evidence="1 2">
    <name type="scientific">Dreissena polymorpha</name>
    <name type="common">Zebra mussel</name>
    <name type="synonym">Mytilus polymorpha</name>
    <dbReference type="NCBI Taxonomy" id="45954"/>
    <lineage>
        <taxon>Eukaryota</taxon>
        <taxon>Metazoa</taxon>
        <taxon>Spiralia</taxon>
        <taxon>Lophotrochozoa</taxon>
        <taxon>Mollusca</taxon>
        <taxon>Bivalvia</taxon>
        <taxon>Autobranchia</taxon>
        <taxon>Heteroconchia</taxon>
        <taxon>Euheterodonta</taxon>
        <taxon>Imparidentia</taxon>
        <taxon>Neoheterodontei</taxon>
        <taxon>Myida</taxon>
        <taxon>Dreissenoidea</taxon>
        <taxon>Dreissenidae</taxon>
        <taxon>Dreissena</taxon>
    </lineage>
</organism>
<dbReference type="EMBL" id="JAIWYP010000016">
    <property type="protein sequence ID" value="KAH3698498.1"/>
    <property type="molecule type" value="Genomic_DNA"/>
</dbReference>
<dbReference type="Proteomes" id="UP000828390">
    <property type="component" value="Unassembled WGS sequence"/>
</dbReference>
<name>A0A9D4BMH9_DREPO</name>
<reference evidence="1" key="2">
    <citation type="submission" date="2020-11" db="EMBL/GenBank/DDBJ databases">
        <authorList>
            <person name="McCartney M.A."/>
            <person name="Auch B."/>
            <person name="Kono T."/>
            <person name="Mallez S."/>
            <person name="Becker A."/>
            <person name="Gohl D.M."/>
            <person name="Silverstein K.A.T."/>
            <person name="Koren S."/>
            <person name="Bechman K.B."/>
            <person name="Herman A."/>
            <person name="Abrahante J.E."/>
            <person name="Garbe J."/>
        </authorList>
    </citation>
    <scope>NUCLEOTIDE SEQUENCE</scope>
    <source>
        <strain evidence="1">Duluth1</strain>
        <tissue evidence="1">Whole animal</tissue>
    </source>
</reference>
<protein>
    <submittedName>
        <fullName evidence="1">Uncharacterized protein</fullName>
    </submittedName>
</protein>
<evidence type="ECO:0000313" key="1">
    <source>
        <dbReference type="EMBL" id="KAH3698498.1"/>
    </source>
</evidence>
<proteinExistence type="predicted"/>
<evidence type="ECO:0000313" key="2">
    <source>
        <dbReference type="Proteomes" id="UP000828390"/>
    </source>
</evidence>
<dbReference type="AlphaFoldDB" id="A0A9D4BMH9"/>